<comment type="similarity">
    <text evidence="2">Belongs to the glycosyl hydrolase 8 (cellulase D) family.</text>
</comment>
<dbReference type="EC" id="3.2.1.4" evidence="3"/>
<evidence type="ECO:0000256" key="3">
    <source>
        <dbReference type="ARBA" id="ARBA00012601"/>
    </source>
</evidence>
<sequence length="398" mass="42585">MFGIGRDILFASAPASGTPPQGAPCRAGRGHGSGMKTLMPWSGPGRLASGSCALIGRRDALGAMTLATLIGRDGPAAADPGPLPTAWAQFKARFVGPEGRVLDTGQAGASHTEGQGWGMLAALAVGDRAVFHQLHDWTRKQLSRPTDSLFSWRWRPGQTPPVDDPNNATDGDLYIAWALARAGERWGDPALLRAARSIGADILRLLLREAHGHLVLMPGLQGFEDEQRIVLNPSYYVFSAFAALDRILPDARWRRLTRDGLRLMRQARFGASGLPPDWIELQRATGTVSPARGWEPRFGFDAVRVPLLLCWANHRAEPVLAAAARFAGDPARGTVPAWLDLETGAVAPYPASGGMQAIHDYASWCLNGGRPPAPALAASDDYYSAALKLLVLMAVAEA</sequence>
<protein>
    <recommendedName>
        <fullName evidence="3">cellulase</fullName>
        <ecNumber evidence="3">3.2.1.4</ecNumber>
    </recommendedName>
</protein>
<dbReference type="InterPro" id="IPR002037">
    <property type="entry name" value="Glyco_hydro_8"/>
</dbReference>
<dbReference type="SUPFAM" id="SSF48208">
    <property type="entry name" value="Six-hairpin glycosidases"/>
    <property type="match status" value="1"/>
</dbReference>
<evidence type="ECO:0000256" key="4">
    <source>
        <dbReference type="ARBA" id="ARBA00022801"/>
    </source>
</evidence>
<comment type="catalytic activity">
    <reaction evidence="1">
        <text>Endohydrolysis of (1-&gt;4)-beta-D-glucosidic linkages in cellulose, lichenin and cereal beta-D-glucans.</text>
        <dbReference type="EC" id="3.2.1.4"/>
    </reaction>
</comment>
<evidence type="ECO:0000256" key="5">
    <source>
        <dbReference type="ARBA" id="ARBA00023001"/>
    </source>
</evidence>
<evidence type="ECO:0000313" key="8">
    <source>
        <dbReference type="EMBL" id="MBK1658402.1"/>
    </source>
</evidence>
<keyword evidence="5" id="KW-0136">Cellulose degradation</keyword>
<proteinExistence type="inferred from homology"/>
<evidence type="ECO:0000313" key="9">
    <source>
        <dbReference type="Proteomes" id="UP000697995"/>
    </source>
</evidence>
<evidence type="ECO:0000256" key="1">
    <source>
        <dbReference type="ARBA" id="ARBA00000966"/>
    </source>
</evidence>
<dbReference type="Proteomes" id="UP000697995">
    <property type="component" value="Unassembled WGS sequence"/>
</dbReference>
<keyword evidence="9" id="KW-1185">Reference proteome</keyword>
<accession>A0ABS1CWI8</accession>
<comment type="caution">
    <text evidence="8">The sequence shown here is derived from an EMBL/GenBank/DDBJ whole genome shotgun (WGS) entry which is preliminary data.</text>
</comment>
<dbReference type="Pfam" id="PF01270">
    <property type="entry name" value="Glyco_hydro_8"/>
    <property type="match status" value="1"/>
</dbReference>
<organism evidence="8 9">
    <name type="scientific">Paracraurococcus ruber</name>
    <dbReference type="NCBI Taxonomy" id="77675"/>
    <lineage>
        <taxon>Bacteria</taxon>
        <taxon>Pseudomonadati</taxon>
        <taxon>Pseudomonadota</taxon>
        <taxon>Alphaproteobacteria</taxon>
        <taxon>Acetobacterales</taxon>
        <taxon>Roseomonadaceae</taxon>
        <taxon>Paracraurococcus</taxon>
    </lineage>
</organism>
<dbReference type="PRINTS" id="PR00735">
    <property type="entry name" value="GLHYDRLASE8"/>
</dbReference>
<keyword evidence="6" id="KW-0326">Glycosidase</keyword>
<gene>
    <name evidence="8" type="ORF">CKO45_09175</name>
</gene>
<keyword evidence="7" id="KW-0624">Polysaccharide degradation</keyword>
<keyword evidence="7" id="KW-0119">Carbohydrate metabolism</keyword>
<evidence type="ECO:0000256" key="7">
    <source>
        <dbReference type="ARBA" id="ARBA00023326"/>
    </source>
</evidence>
<dbReference type="EMBL" id="NRSG01000050">
    <property type="protein sequence ID" value="MBK1658402.1"/>
    <property type="molecule type" value="Genomic_DNA"/>
</dbReference>
<dbReference type="InterPro" id="IPR008928">
    <property type="entry name" value="6-hairpin_glycosidase_sf"/>
</dbReference>
<evidence type="ECO:0000256" key="6">
    <source>
        <dbReference type="ARBA" id="ARBA00023295"/>
    </source>
</evidence>
<dbReference type="InterPro" id="IPR012341">
    <property type="entry name" value="6hp_glycosidase-like_sf"/>
</dbReference>
<name>A0ABS1CWI8_9PROT</name>
<keyword evidence="4" id="KW-0378">Hydrolase</keyword>
<evidence type="ECO:0000256" key="2">
    <source>
        <dbReference type="ARBA" id="ARBA00009209"/>
    </source>
</evidence>
<reference evidence="8 9" key="1">
    <citation type="journal article" date="2020" name="Microorganisms">
        <title>Osmotic Adaptation and Compatible Solute Biosynthesis of Phototrophic Bacteria as Revealed from Genome Analyses.</title>
        <authorList>
            <person name="Imhoff J.F."/>
            <person name="Rahn T."/>
            <person name="Kunzel S."/>
            <person name="Keller A."/>
            <person name="Neulinger S.C."/>
        </authorList>
    </citation>
    <scope>NUCLEOTIDE SEQUENCE [LARGE SCALE GENOMIC DNA]</scope>
    <source>
        <strain evidence="8 9">DSM 15382</strain>
    </source>
</reference>
<dbReference type="Gene3D" id="1.50.10.10">
    <property type="match status" value="1"/>
</dbReference>